<dbReference type="InterPro" id="IPR037523">
    <property type="entry name" value="VOC_core"/>
</dbReference>
<dbReference type="EMBL" id="JAHZST010000001">
    <property type="protein sequence ID" value="MBW8182410.1"/>
    <property type="molecule type" value="Genomic_DNA"/>
</dbReference>
<dbReference type="PROSITE" id="PS00934">
    <property type="entry name" value="GLYOXALASE_I_1"/>
    <property type="match status" value="1"/>
</dbReference>
<evidence type="ECO:0000259" key="2">
    <source>
        <dbReference type="PROSITE" id="PS51819"/>
    </source>
</evidence>
<comment type="caution">
    <text evidence="3">The sequence shown here is derived from an EMBL/GenBank/DDBJ whole genome shotgun (WGS) entry which is preliminary data.</text>
</comment>
<organism evidence="3 4">
    <name type="scientific">Shewanella nanhaiensis</name>
    <dbReference type="NCBI Taxonomy" id="2864872"/>
    <lineage>
        <taxon>Bacteria</taxon>
        <taxon>Pseudomonadati</taxon>
        <taxon>Pseudomonadota</taxon>
        <taxon>Gammaproteobacteria</taxon>
        <taxon>Alteromonadales</taxon>
        <taxon>Shewanellaceae</taxon>
        <taxon>Shewanella</taxon>
    </lineage>
</organism>
<dbReference type="InterPro" id="IPR004360">
    <property type="entry name" value="Glyas_Fos-R_dOase_dom"/>
</dbReference>
<dbReference type="PANTHER" id="PTHR21366">
    <property type="entry name" value="GLYOXALASE FAMILY PROTEIN"/>
    <property type="match status" value="1"/>
</dbReference>
<dbReference type="SUPFAM" id="SSF54593">
    <property type="entry name" value="Glyoxalase/Bleomycin resistance protein/Dihydroxybiphenyl dioxygenase"/>
    <property type="match status" value="1"/>
</dbReference>
<reference evidence="3 4" key="1">
    <citation type="submission" date="2021-07" db="EMBL/GenBank/DDBJ databases">
        <title>Shewanella sp. nov, isolated from SCS.</title>
        <authorList>
            <person name="Cao W.R."/>
        </authorList>
    </citation>
    <scope>NUCLEOTIDE SEQUENCE [LARGE SCALE GENOMIC DNA]</scope>
    <source>
        <strain evidence="3 4">NR704-98</strain>
    </source>
</reference>
<gene>
    <name evidence="3" type="ORF">K0625_01920</name>
</gene>
<dbReference type="CDD" id="cd06587">
    <property type="entry name" value="VOC"/>
    <property type="match status" value="1"/>
</dbReference>
<evidence type="ECO:0000313" key="3">
    <source>
        <dbReference type="EMBL" id="MBW8182410.1"/>
    </source>
</evidence>
<dbReference type="Pfam" id="PF00903">
    <property type="entry name" value="Glyoxalase"/>
    <property type="match status" value="1"/>
</dbReference>
<feature type="domain" description="VOC" evidence="2">
    <location>
        <begin position="6"/>
        <end position="130"/>
    </location>
</feature>
<dbReference type="InterPro" id="IPR050383">
    <property type="entry name" value="GlyoxalaseI/FosfomycinResist"/>
</dbReference>
<keyword evidence="4" id="KW-1185">Reference proteome</keyword>
<dbReference type="PANTHER" id="PTHR21366:SF31">
    <property type="entry name" value="METALLOTHIOL TRANSFERASE FOSB"/>
    <property type="match status" value="1"/>
</dbReference>
<dbReference type="RefSeq" id="WP_012325820.1">
    <property type="nucleotide sequence ID" value="NZ_JAHZST010000001.1"/>
</dbReference>
<evidence type="ECO:0000256" key="1">
    <source>
        <dbReference type="ARBA" id="ARBA00022723"/>
    </source>
</evidence>
<dbReference type="Proteomes" id="UP001195963">
    <property type="component" value="Unassembled WGS sequence"/>
</dbReference>
<dbReference type="InterPro" id="IPR018146">
    <property type="entry name" value="Glyoxalase_1_CS"/>
</dbReference>
<dbReference type="InterPro" id="IPR029068">
    <property type="entry name" value="Glyas_Bleomycin-R_OHBP_Dase"/>
</dbReference>
<dbReference type="PROSITE" id="PS51819">
    <property type="entry name" value="VOC"/>
    <property type="match status" value="1"/>
</dbReference>
<proteinExistence type="predicted"/>
<dbReference type="Gene3D" id="3.10.180.10">
    <property type="entry name" value="2,3-Dihydroxybiphenyl 1,2-Dioxygenase, domain 1"/>
    <property type="match status" value="1"/>
</dbReference>
<protein>
    <submittedName>
        <fullName evidence="3">VOC family protein</fullName>
    </submittedName>
</protein>
<accession>A0ABS7DYQ1</accession>
<name>A0ABS7DYQ1_9GAMM</name>
<evidence type="ECO:0000313" key="4">
    <source>
        <dbReference type="Proteomes" id="UP001195963"/>
    </source>
</evidence>
<keyword evidence="1" id="KW-0479">Metal-binding</keyword>
<sequence length="135" mass="15003">MKEIVRINHVGLRVKSLAISRAFYEKLGFEFIEGPIGPEPVAVMEHPCGININFILNGSEDEVLNVLMDVPNKHTGFTHIALEINDIKAVQEKLAELEFPVTEGPITVPSGAMFLFIRDPDDNVIEFHLPAKLAN</sequence>